<name>A0ACD4ZPB6_9ACTN</name>
<reference evidence="1" key="1">
    <citation type="submission" date="2022-10" db="EMBL/GenBank/DDBJ databases">
        <title>The complete genomes of actinobacterial strains from the NBC collection.</title>
        <authorList>
            <person name="Joergensen T.S."/>
            <person name="Alvarez Arevalo M."/>
            <person name="Sterndorff E.B."/>
            <person name="Faurdal D."/>
            <person name="Vuksanovic O."/>
            <person name="Mourched A.-S."/>
            <person name="Charusanti P."/>
            <person name="Shaw S."/>
            <person name="Blin K."/>
            <person name="Weber T."/>
        </authorList>
    </citation>
    <scope>NUCLEOTIDE SEQUENCE</scope>
    <source>
        <strain evidence="1">NBC 01771</strain>
    </source>
</reference>
<organism evidence="1 2">
    <name type="scientific">Streptomyces scopuliridis</name>
    <dbReference type="NCBI Taxonomy" id="452529"/>
    <lineage>
        <taxon>Bacteria</taxon>
        <taxon>Bacillati</taxon>
        <taxon>Actinomycetota</taxon>
        <taxon>Actinomycetes</taxon>
        <taxon>Kitasatosporales</taxon>
        <taxon>Streptomycetaceae</taxon>
        <taxon>Streptomyces</taxon>
    </lineage>
</organism>
<accession>A0ACD4ZPB6</accession>
<proteinExistence type="predicted"/>
<evidence type="ECO:0000313" key="1">
    <source>
        <dbReference type="EMBL" id="WSC00040.1"/>
    </source>
</evidence>
<protein>
    <submittedName>
        <fullName evidence="1">Uncharacterized protein</fullName>
    </submittedName>
</protein>
<evidence type="ECO:0000313" key="2">
    <source>
        <dbReference type="Proteomes" id="UP001348369"/>
    </source>
</evidence>
<sequence>MTTTRTGGYITPACTIDEHDECPGPGETRLPWQTTTQPAIETRHCACHCHCHRSG</sequence>
<gene>
    <name evidence="1" type="ORF">OG835_25645</name>
</gene>
<keyword evidence="2" id="KW-1185">Reference proteome</keyword>
<dbReference type="EMBL" id="CP109109">
    <property type="protein sequence ID" value="WSC00040.1"/>
    <property type="molecule type" value="Genomic_DNA"/>
</dbReference>
<dbReference type="Proteomes" id="UP001348369">
    <property type="component" value="Chromosome"/>
</dbReference>